<evidence type="ECO:0000313" key="2">
    <source>
        <dbReference type="EMBL" id="CBJ89037.1"/>
    </source>
</evidence>
<keyword evidence="1" id="KW-0472">Membrane</keyword>
<keyword evidence="1" id="KW-1133">Transmembrane helix</keyword>
<reference evidence="2 3" key="1">
    <citation type="journal article" date="2011" name="PLoS ONE">
        <title>The entomopathogenic bacterial endosymbionts xenorhabdus and photorhabdus: convergent lifestyles from divergent genomes.</title>
        <authorList>
            <person name="Chaston J.M."/>
            <person name="Suen G."/>
            <person name="Tucker S.L."/>
            <person name="Andersen A.W."/>
            <person name="Bhasin A."/>
            <person name="Bode E."/>
            <person name="Bode H.B."/>
            <person name="Brachmann A.O."/>
            <person name="Cowles C.E."/>
            <person name="Cowles K.N."/>
            <person name="Darby C."/>
            <person name="de Leon L."/>
            <person name="Drace K."/>
            <person name="Du Z."/>
            <person name="Givaudan A."/>
            <person name="Herbert Tran E.E."/>
            <person name="Jewell K.A."/>
            <person name="Knack J.J."/>
            <person name="Krasomil-Osterfeld K.C."/>
            <person name="Kukor R."/>
            <person name="Lanois A."/>
            <person name="Latreille P."/>
            <person name="Leimgruber N.K."/>
            <person name="Lipke C.M."/>
            <person name="Liu R."/>
            <person name="Lu X."/>
            <person name="Martens E.C."/>
            <person name="Marri P.R."/>
            <person name="Medigue C."/>
            <person name="Menard M.L."/>
            <person name="Miller N.M."/>
            <person name="Morales-Soto N."/>
            <person name="Norton S."/>
            <person name="Ogier J.C."/>
            <person name="Orchard S.S."/>
            <person name="Park D."/>
            <person name="Park Y."/>
            <person name="Qurollo B.A."/>
            <person name="Sugar D.R."/>
            <person name="Richards G.R."/>
            <person name="Rouy Z."/>
            <person name="Slominski B."/>
            <person name="Slominski K."/>
            <person name="Snyder H."/>
            <person name="Tjaden B.C."/>
            <person name="van der Hoeven R."/>
            <person name="Welch R.D."/>
            <person name="Wheeler C."/>
            <person name="Xiang B."/>
            <person name="Barbazuk B."/>
            <person name="Gaudriault S."/>
            <person name="Goodner B."/>
            <person name="Slater S.C."/>
            <person name="Forst S."/>
            <person name="Goldman B.S."/>
            <person name="Goodrich-Blair H."/>
        </authorList>
    </citation>
    <scope>NUCLEOTIDE SEQUENCE [LARGE SCALE GENOMIC DNA]</scope>
    <source>
        <strain evidence="3">ATCC 19061 / DSM 3370 / CCUG 14189 / LMG 1036 / NCIMB 9965 / AN6</strain>
    </source>
</reference>
<keyword evidence="3" id="KW-1185">Reference proteome</keyword>
<gene>
    <name evidence="2" type="ordered locus">XNC1_0966</name>
</gene>
<name>D3VL78_XENNA</name>
<feature type="transmembrane region" description="Helical" evidence="1">
    <location>
        <begin position="6"/>
        <end position="23"/>
    </location>
</feature>
<accession>D3VL78</accession>
<keyword evidence="1" id="KW-0812">Transmembrane</keyword>
<dbReference type="AlphaFoldDB" id="D3VL78"/>
<evidence type="ECO:0000313" key="3">
    <source>
        <dbReference type="Proteomes" id="UP000008075"/>
    </source>
</evidence>
<organism evidence="2 3">
    <name type="scientific">Xenorhabdus nematophila (strain ATCC 19061 / DSM 3370 / CCUG 14189 / LMG 1036 / NCIMB 9965 / AN6)</name>
    <dbReference type="NCBI Taxonomy" id="406817"/>
    <lineage>
        <taxon>Bacteria</taxon>
        <taxon>Pseudomonadati</taxon>
        <taxon>Pseudomonadota</taxon>
        <taxon>Gammaproteobacteria</taxon>
        <taxon>Enterobacterales</taxon>
        <taxon>Morganellaceae</taxon>
        <taxon>Xenorhabdus</taxon>
    </lineage>
</organism>
<evidence type="ECO:0000256" key="1">
    <source>
        <dbReference type="SAM" id="Phobius"/>
    </source>
</evidence>
<dbReference type="HOGENOM" id="CLU_3124268_0_0_6"/>
<dbReference type="Proteomes" id="UP000008075">
    <property type="component" value="Chromosome"/>
</dbReference>
<sequence length="50" mass="5854">MIYQCYWISFSIILSACFCVLVVSNDHENSYLTEKFEDNLIFGECKSVFC</sequence>
<dbReference type="EMBL" id="FN667742">
    <property type="protein sequence ID" value="CBJ89037.1"/>
    <property type="molecule type" value="Genomic_DNA"/>
</dbReference>
<dbReference type="KEGG" id="xne:XNC1_0966"/>
<protein>
    <submittedName>
        <fullName evidence="2">Uncharacterized protein</fullName>
    </submittedName>
</protein>
<proteinExistence type="predicted"/>